<dbReference type="GO" id="GO:0071966">
    <property type="term" value="P:fungal-type cell wall polysaccharide metabolic process"/>
    <property type="evidence" value="ECO:0007669"/>
    <property type="project" value="TreeGrafter"/>
</dbReference>
<evidence type="ECO:0000259" key="1">
    <source>
        <dbReference type="Pfam" id="PF11790"/>
    </source>
</evidence>
<organism evidence="2 3">
    <name type="scientific">Microdochium bolleyi</name>
    <dbReference type="NCBI Taxonomy" id="196109"/>
    <lineage>
        <taxon>Eukaryota</taxon>
        <taxon>Fungi</taxon>
        <taxon>Dikarya</taxon>
        <taxon>Ascomycota</taxon>
        <taxon>Pezizomycotina</taxon>
        <taxon>Sordariomycetes</taxon>
        <taxon>Xylariomycetidae</taxon>
        <taxon>Xylariales</taxon>
        <taxon>Microdochiaceae</taxon>
        <taxon>Microdochium</taxon>
    </lineage>
</organism>
<dbReference type="GO" id="GO:0009277">
    <property type="term" value="C:fungal-type cell wall"/>
    <property type="evidence" value="ECO:0007669"/>
    <property type="project" value="TreeGrafter"/>
</dbReference>
<dbReference type="PANTHER" id="PTHR34154">
    <property type="entry name" value="ALKALI-SENSITIVE LINKAGE PROTEIN 1"/>
    <property type="match status" value="1"/>
</dbReference>
<dbReference type="InParanoid" id="A0A136IR65"/>
<accession>A0A136IR65</accession>
<keyword evidence="3" id="KW-1185">Reference proteome</keyword>
<feature type="domain" description="Asl1-like glycosyl hydrolase catalytic" evidence="1">
    <location>
        <begin position="13"/>
        <end position="265"/>
    </location>
</feature>
<dbReference type="InterPro" id="IPR053183">
    <property type="entry name" value="ASL1"/>
</dbReference>
<gene>
    <name evidence="2" type="ORF">Micbo1qcDRAFT_112300</name>
</gene>
<proteinExistence type="predicted"/>
<dbReference type="InterPro" id="IPR017853">
    <property type="entry name" value="GH"/>
</dbReference>
<name>A0A136IR65_9PEZI</name>
<dbReference type="Proteomes" id="UP000070501">
    <property type="component" value="Unassembled WGS sequence"/>
</dbReference>
<dbReference type="Gene3D" id="3.20.20.80">
    <property type="entry name" value="Glycosidases"/>
    <property type="match status" value="1"/>
</dbReference>
<dbReference type="EMBL" id="KQ964262">
    <property type="protein sequence ID" value="KXJ87397.1"/>
    <property type="molecule type" value="Genomic_DNA"/>
</dbReference>
<dbReference type="AlphaFoldDB" id="A0A136IR65"/>
<dbReference type="OrthoDB" id="5959761at2759"/>
<evidence type="ECO:0000313" key="2">
    <source>
        <dbReference type="EMBL" id="KXJ87397.1"/>
    </source>
</evidence>
<protein>
    <recommendedName>
        <fullName evidence="1">Asl1-like glycosyl hydrolase catalytic domain-containing protein</fullName>
    </recommendedName>
</protein>
<dbReference type="Pfam" id="PF11790">
    <property type="entry name" value="Glyco_hydro_cc"/>
    <property type="match status" value="1"/>
</dbReference>
<feature type="non-terminal residue" evidence="2">
    <location>
        <position position="277"/>
    </location>
</feature>
<evidence type="ECO:0000313" key="3">
    <source>
        <dbReference type="Proteomes" id="UP000070501"/>
    </source>
</evidence>
<reference evidence="3" key="1">
    <citation type="submission" date="2016-02" db="EMBL/GenBank/DDBJ databases">
        <title>Draft genome sequence of Microdochium bolleyi, a fungal endophyte of beachgrass.</title>
        <authorList>
            <consortium name="DOE Joint Genome Institute"/>
            <person name="David A.S."/>
            <person name="May G."/>
            <person name="Haridas S."/>
            <person name="Lim J."/>
            <person name="Wang M."/>
            <person name="Labutti K."/>
            <person name="Lipzen A."/>
            <person name="Barry K."/>
            <person name="Grigoriev I.V."/>
        </authorList>
    </citation>
    <scope>NUCLEOTIDE SEQUENCE [LARGE SCALE GENOMIC DNA]</scope>
    <source>
        <strain evidence="3">J235TASD1</strain>
    </source>
</reference>
<sequence length="277" mass="30523">ASKRGISYHNDTAAKDYDILLSAKSPVSWYYTWSPRPGPPSHIFPWGFRDNVEFVPTIHGTGKLDSDIADLDRLNASSKHLFSFNEPDEPAASGGSNLNPREAAEAYIARIVPLRKRFLISHPAVTGSQRGFDWLKTFHDECYKIDKDKGCPTDFVVVHWYGGFDGLAGWLAQLRAWYTEAGYVPGGDRNSSALPFWLGELGIPGAPMDANLVMMSQTLPYLDGLPWIAKYAWFGTFRPAQANNWTGVGVAFFDDNGGLTDLGSRFLGGPQKGFPVG</sequence>
<dbReference type="InterPro" id="IPR024655">
    <property type="entry name" value="Asl1_glyco_hydro_catalytic"/>
</dbReference>
<dbReference type="PANTHER" id="PTHR34154:SF3">
    <property type="entry name" value="ALKALI-SENSITIVE LINKAGE PROTEIN 1"/>
    <property type="match status" value="1"/>
</dbReference>
<feature type="non-terminal residue" evidence="2">
    <location>
        <position position="1"/>
    </location>
</feature>
<dbReference type="SUPFAM" id="SSF51445">
    <property type="entry name" value="(Trans)glycosidases"/>
    <property type="match status" value="1"/>
</dbReference>